<dbReference type="EMBL" id="JAMYWD010000011">
    <property type="protein sequence ID" value="KAJ4954299.1"/>
    <property type="molecule type" value="Genomic_DNA"/>
</dbReference>
<proteinExistence type="predicted"/>
<evidence type="ECO:0000256" key="2">
    <source>
        <dbReference type="ARBA" id="ARBA00023163"/>
    </source>
</evidence>
<evidence type="ECO:0000256" key="1">
    <source>
        <dbReference type="ARBA" id="ARBA00023015"/>
    </source>
</evidence>
<dbReference type="GO" id="GO:0003700">
    <property type="term" value="F:DNA-binding transcription factor activity"/>
    <property type="evidence" value="ECO:0007669"/>
    <property type="project" value="InterPro"/>
</dbReference>
<feature type="region of interest" description="Disordered" evidence="4">
    <location>
        <begin position="1"/>
        <end position="51"/>
    </location>
</feature>
<dbReference type="GO" id="GO:0009960">
    <property type="term" value="P:endosperm development"/>
    <property type="evidence" value="ECO:0007669"/>
    <property type="project" value="InterPro"/>
</dbReference>
<name>A0A9Q0GVD8_9MAGN</name>
<dbReference type="GO" id="GO:0046983">
    <property type="term" value="F:protein dimerization activity"/>
    <property type="evidence" value="ECO:0007669"/>
    <property type="project" value="InterPro"/>
</dbReference>
<dbReference type="SMART" id="SM00353">
    <property type="entry name" value="HLH"/>
    <property type="match status" value="1"/>
</dbReference>
<organism evidence="6 7">
    <name type="scientific">Protea cynaroides</name>
    <dbReference type="NCBI Taxonomy" id="273540"/>
    <lineage>
        <taxon>Eukaryota</taxon>
        <taxon>Viridiplantae</taxon>
        <taxon>Streptophyta</taxon>
        <taxon>Embryophyta</taxon>
        <taxon>Tracheophyta</taxon>
        <taxon>Spermatophyta</taxon>
        <taxon>Magnoliopsida</taxon>
        <taxon>Proteales</taxon>
        <taxon>Proteaceae</taxon>
        <taxon>Protea</taxon>
    </lineage>
</organism>
<evidence type="ECO:0000256" key="3">
    <source>
        <dbReference type="SAM" id="Coils"/>
    </source>
</evidence>
<reference evidence="6" key="1">
    <citation type="journal article" date="2023" name="Plant J.">
        <title>The genome of the king protea, Protea cynaroides.</title>
        <authorList>
            <person name="Chang J."/>
            <person name="Duong T.A."/>
            <person name="Schoeman C."/>
            <person name="Ma X."/>
            <person name="Roodt D."/>
            <person name="Barker N."/>
            <person name="Li Z."/>
            <person name="Van de Peer Y."/>
            <person name="Mizrachi E."/>
        </authorList>
    </citation>
    <scope>NUCLEOTIDE SEQUENCE</scope>
    <source>
        <tissue evidence="6">Young leaves</tissue>
    </source>
</reference>
<dbReference type="Pfam" id="PF00010">
    <property type="entry name" value="HLH"/>
    <property type="match status" value="1"/>
</dbReference>
<dbReference type="SUPFAM" id="SSF47459">
    <property type="entry name" value="HLH, helix-loop-helix DNA-binding domain"/>
    <property type="match status" value="1"/>
</dbReference>
<dbReference type="Proteomes" id="UP001141806">
    <property type="component" value="Unassembled WGS sequence"/>
</dbReference>
<feature type="domain" description="BHLH" evidence="5">
    <location>
        <begin position="50"/>
        <end position="100"/>
    </location>
</feature>
<dbReference type="InterPro" id="IPR036638">
    <property type="entry name" value="HLH_DNA-bd_sf"/>
</dbReference>
<dbReference type="CDD" id="cd11393">
    <property type="entry name" value="bHLH_AtbHLH_like"/>
    <property type="match status" value="1"/>
</dbReference>
<dbReference type="InterPro" id="IPR011598">
    <property type="entry name" value="bHLH_dom"/>
</dbReference>
<sequence length="213" mass="24085">MEEEREQQGVTLRSCSNAVNPPMASKDIIINDEKASSSKARKRTRDEASGKMRVEIQKERGRRDKKNELYSTLRSMVPHLVPKATRERIVNETITYIGKLEQDLKKLQEQKADAEAESIYLRTHQNSSMEVTVSSNVALFGIGVMTKRPTAVMEKTFRVFEEHKAEVLAANIAVKDWMLTLTITALMKGDGDDEITVERIKVDLTHALNLLPS</sequence>
<dbReference type="PANTHER" id="PTHR46772:SF6">
    <property type="entry name" value="BHLH DOMAIN-CONTAINING PROTEIN"/>
    <property type="match status" value="1"/>
</dbReference>
<accession>A0A9Q0GVD8</accession>
<gene>
    <name evidence="6" type="ORF">NE237_011082</name>
</gene>
<evidence type="ECO:0000313" key="6">
    <source>
        <dbReference type="EMBL" id="KAJ4954299.1"/>
    </source>
</evidence>
<evidence type="ECO:0000256" key="4">
    <source>
        <dbReference type="SAM" id="MobiDB-lite"/>
    </source>
</evidence>
<comment type="caution">
    <text evidence="6">The sequence shown here is derived from an EMBL/GenBank/DDBJ whole genome shotgun (WGS) entry which is preliminary data.</text>
</comment>
<dbReference type="OrthoDB" id="1927122at2759"/>
<evidence type="ECO:0000259" key="5">
    <source>
        <dbReference type="PROSITE" id="PS50888"/>
    </source>
</evidence>
<dbReference type="PROSITE" id="PS50888">
    <property type="entry name" value="BHLH"/>
    <property type="match status" value="1"/>
</dbReference>
<feature type="compositionally biased region" description="Polar residues" evidence="4">
    <location>
        <begin position="8"/>
        <end position="19"/>
    </location>
</feature>
<protein>
    <recommendedName>
        <fullName evidence="5">BHLH domain-containing protein</fullName>
    </recommendedName>
</protein>
<dbReference type="AlphaFoldDB" id="A0A9Q0GVD8"/>
<dbReference type="Gene3D" id="4.10.280.10">
    <property type="entry name" value="Helix-loop-helix DNA-binding domain"/>
    <property type="match status" value="1"/>
</dbReference>
<keyword evidence="2" id="KW-0804">Transcription</keyword>
<dbReference type="PANTHER" id="PTHR46772">
    <property type="entry name" value="BHLH DOMAIN-CONTAINING PROTEIN"/>
    <property type="match status" value="1"/>
</dbReference>
<keyword evidence="1" id="KW-0805">Transcription regulation</keyword>
<keyword evidence="3" id="KW-0175">Coiled coil</keyword>
<keyword evidence="7" id="KW-1185">Reference proteome</keyword>
<feature type="coiled-coil region" evidence="3">
    <location>
        <begin position="90"/>
        <end position="117"/>
    </location>
</feature>
<dbReference type="InterPro" id="IPR044278">
    <property type="entry name" value="BHLH95-like"/>
</dbReference>
<evidence type="ECO:0000313" key="7">
    <source>
        <dbReference type="Proteomes" id="UP001141806"/>
    </source>
</evidence>
<dbReference type="InterPro" id="IPR045239">
    <property type="entry name" value="bHLH95_bHLH"/>
</dbReference>